<gene>
    <name evidence="2" type="ORF">D9M09_06440</name>
</gene>
<evidence type="ECO:0000313" key="3">
    <source>
        <dbReference type="Proteomes" id="UP000279594"/>
    </source>
</evidence>
<dbReference type="Proteomes" id="UP000279594">
    <property type="component" value="Chromosome"/>
</dbReference>
<dbReference type="RefSeq" id="WP_121668852.1">
    <property type="nucleotide sequence ID" value="NZ_CP033019.1"/>
</dbReference>
<dbReference type="EMBL" id="CP033019">
    <property type="protein sequence ID" value="AYM75476.1"/>
    <property type="molecule type" value="Genomic_DNA"/>
</dbReference>
<name>A0A3G2E7J2_9BURK</name>
<dbReference type="Pfam" id="PF03235">
    <property type="entry name" value="GmrSD_N"/>
    <property type="match status" value="1"/>
</dbReference>
<evidence type="ECO:0000313" key="2">
    <source>
        <dbReference type="EMBL" id="AYM75476.1"/>
    </source>
</evidence>
<reference evidence="2 3" key="1">
    <citation type="submission" date="2018-10" db="EMBL/GenBank/DDBJ databases">
        <title>Effects of UV and annual dynamics of microbial communities in freshwater RAS systems.</title>
        <authorList>
            <person name="Bekkelund A.K."/>
            <person name="Hansen B.R."/>
            <person name="Stokken H."/>
            <person name="Eriksen B.F."/>
            <person name="Kashulin N.A."/>
        </authorList>
    </citation>
    <scope>NUCLEOTIDE SEQUENCE [LARGE SCALE GENOMIC DNA]</scope>
    <source>
        <strain evidence="2 3">BHSEK</strain>
    </source>
</reference>
<dbReference type="InterPro" id="IPR004919">
    <property type="entry name" value="GmrSD_N"/>
</dbReference>
<feature type="domain" description="GmrSD restriction endonucleases N-terminal" evidence="1">
    <location>
        <begin position="24"/>
        <end position="184"/>
    </location>
</feature>
<protein>
    <submittedName>
        <fullName evidence="2">DUF262 domain-containing protein</fullName>
    </submittedName>
</protein>
<dbReference type="PANTHER" id="PTHR39639">
    <property type="entry name" value="CHROMOSOME 16, WHOLE GENOME SHOTGUN SEQUENCE"/>
    <property type="match status" value="1"/>
</dbReference>
<dbReference type="PANTHER" id="PTHR39639:SF1">
    <property type="entry name" value="DUF262 DOMAIN-CONTAINING PROTEIN"/>
    <property type="match status" value="1"/>
</dbReference>
<proteinExistence type="predicted"/>
<organism evidence="2 3">
    <name type="scientific">Janthinobacterium agaricidamnosum</name>
    <dbReference type="NCBI Taxonomy" id="55508"/>
    <lineage>
        <taxon>Bacteria</taxon>
        <taxon>Pseudomonadati</taxon>
        <taxon>Pseudomonadota</taxon>
        <taxon>Betaproteobacteria</taxon>
        <taxon>Burkholderiales</taxon>
        <taxon>Oxalobacteraceae</taxon>
        <taxon>Janthinobacterium</taxon>
    </lineage>
</organism>
<keyword evidence="3" id="KW-1185">Reference proteome</keyword>
<dbReference type="AlphaFoldDB" id="A0A3G2E7J2"/>
<sequence length="374" mass="41908">MALTDEIQATRKRVVTDGYEMSLGEIINLYKDGELVIDPVFQRLFRWGDERKTRFIESLILGIPIPPIFVYQDENGVWELIDGLQRLSTVLQLTGDLKGERAEQLGPLVLNGTRFLPSLDKKRWKESAAGADDGIGQALQIEMKRARIRVEILKADSDVAAKFELFQRLNTGGAGLSEQEVRNSMAVSLNREFYNWLMERSVDVSFLKTTDQTDVAIESQTGVELALRFFAFRNVPYVAGLDVHEYLDDALIKMATDESFNMDSEKEVFSKTFKFLDDALGNMAFKRWNGATFSGKFLISVFEVMATGVSLNLEQIEAMSPADRHTFLNEVARRLWVTDAFTQSSGAGIRGTTRLSRLLPLAAILLNPTGAGNV</sequence>
<evidence type="ECO:0000259" key="1">
    <source>
        <dbReference type="Pfam" id="PF03235"/>
    </source>
</evidence>
<accession>A0A3G2E7J2</accession>